<dbReference type="InterPro" id="IPR006121">
    <property type="entry name" value="HMA_dom"/>
</dbReference>
<comment type="caution">
    <text evidence="2">The sequence shown here is derived from an EMBL/GenBank/DDBJ whole genome shotgun (WGS) entry which is preliminary data.</text>
</comment>
<dbReference type="Gene3D" id="3.30.300.130">
    <property type="entry name" value="Fe-S cluster assembly (FSCA)"/>
    <property type="match status" value="1"/>
</dbReference>
<keyword evidence="3" id="KW-1185">Reference proteome</keyword>
<dbReference type="Pfam" id="PF01883">
    <property type="entry name" value="FeS_assembly_P"/>
    <property type="match status" value="1"/>
</dbReference>
<dbReference type="InterPro" id="IPR002744">
    <property type="entry name" value="MIP18-like"/>
</dbReference>
<feature type="domain" description="MIP18 family-like" evidence="1">
    <location>
        <begin position="13"/>
        <end position="77"/>
    </location>
</feature>
<reference evidence="3" key="1">
    <citation type="journal article" date="2019" name="Int. J. Syst. Evol. Microbiol.">
        <title>The Global Catalogue of Microorganisms (GCM) 10K type strain sequencing project: providing services to taxonomists for standard genome sequencing and annotation.</title>
        <authorList>
            <consortium name="The Broad Institute Genomics Platform"/>
            <consortium name="The Broad Institute Genome Sequencing Center for Infectious Disease"/>
            <person name="Wu L."/>
            <person name="Ma J."/>
        </authorList>
    </citation>
    <scope>NUCLEOTIDE SEQUENCE [LARGE SCALE GENOMIC DNA]</scope>
    <source>
        <strain evidence="3">JCM 14370</strain>
    </source>
</reference>
<dbReference type="Proteomes" id="UP000632222">
    <property type="component" value="Unassembled WGS sequence"/>
</dbReference>
<organism evidence="2 3">
    <name type="scientific">Deinococcus roseus</name>
    <dbReference type="NCBI Taxonomy" id="392414"/>
    <lineage>
        <taxon>Bacteria</taxon>
        <taxon>Thermotogati</taxon>
        <taxon>Deinococcota</taxon>
        <taxon>Deinococci</taxon>
        <taxon>Deinococcales</taxon>
        <taxon>Deinococcaceae</taxon>
        <taxon>Deinococcus</taxon>
    </lineage>
</organism>
<dbReference type="CDD" id="cd00371">
    <property type="entry name" value="HMA"/>
    <property type="match status" value="1"/>
</dbReference>
<dbReference type="PANTHER" id="PTHR42831:SF1">
    <property type="entry name" value="FE-S PROTEIN MATURATION AUXILIARY FACTOR YITW"/>
    <property type="match status" value="1"/>
</dbReference>
<evidence type="ECO:0000313" key="3">
    <source>
        <dbReference type="Proteomes" id="UP000632222"/>
    </source>
</evidence>
<evidence type="ECO:0000259" key="1">
    <source>
        <dbReference type="Pfam" id="PF01883"/>
    </source>
</evidence>
<gene>
    <name evidence="2" type="ORF">GCM10008938_36120</name>
</gene>
<dbReference type="InterPro" id="IPR052339">
    <property type="entry name" value="Fe-S_Maturation_MIP18"/>
</dbReference>
<dbReference type="SUPFAM" id="SSF117916">
    <property type="entry name" value="Fe-S cluster assembly (FSCA) domain-like"/>
    <property type="match status" value="1"/>
</dbReference>
<proteinExistence type="predicted"/>
<sequence>MSENLKALAGMLLHSVLDPELGISIVDLGLVYGVDFEGNTLRVTMTLTTPGCPLHDTLTDAVKRTLDRLPGVEQVQVDLVWQPAWTPQRITPEGKRLLGWR</sequence>
<dbReference type="RefSeq" id="WP_189005005.1">
    <property type="nucleotide sequence ID" value="NZ_BMOD01000017.1"/>
</dbReference>
<dbReference type="EMBL" id="BMOD01000017">
    <property type="protein sequence ID" value="GGJ46752.1"/>
    <property type="molecule type" value="Genomic_DNA"/>
</dbReference>
<dbReference type="InterPro" id="IPR034904">
    <property type="entry name" value="FSCA_dom_sf"/>
</dbReference>
<name>A0ABQ2D5C0_9DEIO</name>
<protein>
    <submittedName>
        <fullName evidence="2">Metal-sulfur cluster biosynthetic enzyme</fullName>
    </submittedName>
</protein>
<dbReference type="PANTHER" id="PTHR42831">
    <property type="entry name" value="FE-S PROTEIN MATURATION AUXILIARY FACTOR YITW"/>
    <property type="match status" value="1"/>
</dbReference>
<accession>A0ABQ2D5C0</accession>
<evidence type="ECO:0000313" key="2">
    <source>
        <dbReference type="EMBL" id="GGJ46752.1"/>
    </source>
</evidence>